<protein>
    <recommendedName>
        <fullName evidence="2">ATP-grasp domain-containing protein</fullName>
    </recommendedName>
</protein>
<dbReference type="Proteomes" id="UP000640052">
    <property type="component" value="Unassembled WGS sequence"/>
</dbReference>
<keyword evidence="1" id="KW-0067">ATP-binding</keyword>
<dbReference type="RefSeq" id="WP_204042017.1">
    <property type="nucleotide sequence ID" value="NZ_BOOA01000027.1"/>
</dbReference>
<feature type="domain" description="ATP-grasp" evidence="2">
    <location>
        <begin position="96"/>
        <end position="274"/>
    </location>
</feature>
<sequence length="341" mass="37131">MSGFIHLVGPGSVMSWMPYFRAAGDDDPVVPLGPVDPVDPRRLEQLCAGRVAVFVSDHDTLLRDRALADRLETAGHRVLCQSHRAVLLGMDKLVMKEFLRAEGFPTLPWWHARERADGEGLDGAVVVKARHGTQSQGIRLLGPGGPPVTAREFCEPYRDGIEYSMIAYRDAERLVIFPPVWKGPTGRDLVPPWRRLRRCPLPEPDPVLSELLYELTAGIAVRAEITGYVEIEYLVPEDGGPLVLELNPRLSGTMRLAAMATGVPVFSPHTLQKGHGRPPAVRLAAEIPHDGPAWSDPEAGVFATSRLTVAADDPAALLAKLRLHSPDSRWLAAAAFAGQAA</sequence>
<evidence type="ECO:0000256" key="1">
    <source>
        <dbReference type="PROSITE-ProRule" id="PRU00409"/>
    </source>
</evidence>
<dbReference type="PROSITE" id="PS50975">
    <property type="entry name" value="ATP_GRASP"/>
    <property type="match status" value="1"/>
</dbReference>
<dbReference type="InterPro" id="IPR011761">
    <property type="entry name" value="ATP-grasp"/>
</dbReference>
<accession>A0A919QC40</accession>
<dbReference type="GO" id="GO:0005524">
    <property type="term" value="F:ATP binding"/>
    <property type="evidence" value="ECO:0007669"/>
    <property type="project" value="UniProtKB-UniRule"/>
</dbReference>
<evidence type="ECO:0000313" key="3">
    <source>
        <dbReference type="EMBL" id="GIH25281.1"/>
    </source>
</evidence>
<keyword evidence="4" id="KW-1185">Reference proteome</keyword>
<reference evidence="3" key="1">
    <citation type="submission" date="2021-01" db="EMBL/GenBank/DDBJ databases">
        <title>Whole genome shotgun sequence of Acrocarpospora phusangensis NBRC 108782.</title>
        <authorList>
            <person name="Komaki H."/>
            <person name="Tamura T."/>
        </authorList>
    </citation>
    <scope>NUCLEOTIDE SEQUENCE</scope>
    <source>
        <strain evidence="3">NBRC 108782</strain>
    </source>
</reference>
<dbReference type="PROSITE" id="PS00867">
    <property type="entry name" value="CPSASE_2"/>
    <property type="match status" value="1"/>
</dbReference>
<keyword evidence="1" id="KW-0547">Nucleotide-binding</keyword>
<name>A0A919QC40_9ACTN</name>
<dbReference type="InterPro" id="IPR005479">
    <property type="entry name" value="CPAse_ATP-bd"/>
</dbReference>
<proteinExistence type="predicted"/>
<comment type="caution">
    <text evidence="3">The sequence shown here is derived from an EMBL/GenBank/DDBJ whole genome shotgun (WGS) entry which is preliminary data.</text>
</comment>
<dbReference type="Gene3D" id="3.30.470.20">
    <property type="entry name" value="ATP-grasp fold, B domain"/>
    <property type="match status" value="2"/>
</dbReference>
<gene>
    <name evidence="3" type="ORF">Aph01nite_35910</name>
</gene>
<dbReference type="AlphaFoldDB" id="A0A919QC40"/>
<dbReference type="Pfam" id="PF02786">
    <property type="entry name" value="CPSase_L_D2"/>
    <property type="match status" value="1"/>
</dbReference>
<dbReference type="EMBL" id="BOOA01000027">
    <property type="protein sequence ID" value="GIH25281.1"/>
    <property type="molecule type" value="Genomic_DNA"/>
</dbReference>
<organism evidence="3 4">
    <name type="scientific">Acrocarpospora phusangensis</name>
    <dbReference type="NCBI Taxonomy" id="1070424"/>
    <lineage>
        <taxon>Bacteria</taxon>
        <taxon>Bacillati</taxon>
        <taxon>Actinomycetota</taxon>
        <taxon>Actinomycetes</taxon>
        <taxon>Streptosporangiales</taxon>
        <taxon>Streptosporangiaceae</taxon>
        <taxon>Acrocarpospora</taxon>
    </lineage>
</organism>
<evidence type="ECO:0000313" key="4">
    <source>
        <dbReference type="Proteomes" id="UP000640052"/>
    </source>
</evidence>
<dbReference type="SUPFAM" id="SSF56059">
    <property type="entry name" value="Glutathione synthetase ATP-binding domain-like"/>
    <property type="match status" value="1"/>
</dbReference>
<evidence type="ECO:0000259" key="2">
    <source>
        <dbReference type="PROSITE" id="PS50975"/>
    </source>
</evidence>
<dbReference type="GO" id="GO:0046872">
    <property type="term" value="F:metal ion binding"/>
    <property type="evidence" value="ECO:0007669"/>
    <property type="project" value="InterPro"/>
</dbReference>